<evidence type="ECO:0000259" key="1">
    <source>
        <dbReference type="Pfam" id="PF00852"/>
    </source>
</evidence>
<name>A0A4V2MR43_9SPHI</name>
<dbReference type="AlphaFoldDB" id="A0A4V2MR43"/>
<proteinExistence type="predicted"/>
<dbReference type="Gene3D" id="3.40.50.11660">
    <property type="entry name" value="Glycosyl transferase family 10, C-terminal domain"/>
    <property type="match status" value="1"/>
</dbReference>
<protein>
    <recommendedName>
        <fullName evidence="1">Fucosyltransferase C-terminal domain-containing protein</fullName>
    </recommendedName>
</protein>
<comment type="caution">
    <text evidence="2">The sequence shown here is derived from an EMBL/GenBank/DDBJ whole genome shotgun (WGS) entry which is preliminary data.</text>
</comment>
<dbReference type="SUPFAM" id="SSF53756">
    <property type="entry name" value="UDP-Glycosyltransferase/glycogen phosphorylase"/>
    <property type="match status" value="1"/>
</dbReference>
<evidence type="ECO:0000313" key="2">
    <source>
        <dbReference type="EMBL" id="TCD27799.1"/>
    </source>
</evidence>
<organism evidence="2 3">
    <name type="scientific">Pedobacter psychrodurus</name>
    <dbReference type="NCBI Taxonomy" id="2530456"/>
    <lineage>
        <taxon>Bacteria</taxon>
        <taxon>Pseudomonadati</taxon>
        <taxon>Bacteroidota</taxon>
        <taxon>Sphingobacteriia</taxon>
        <taxon>Sphingobacteriales</taxon>
        <taxon>Sphingobacteriaceae</taxon>
        <taxon>Pedobacter</taxon>
    </lineage>
</organism>
<dbReference type="OrthoDB" id="9791032at2"/>
<keyword evidence="3" id="KW-1185">Reference proteome</keyword>
<dbReference type="InterPro" id="IPR055270">
    <property type="entry name" value="Glyco_tran_10_C"/>
</dbReference>
<feature type="domain" description="Fucosyltransferase C-terminal" evidence="1">
    <location>
        <begin position="108"/>
        <end position="244"/>
    </location>
</feature>
<accession>A0A4V2MR43</accession>
<gene>
    <name evidence="2" type="ORF">EZ456_07575</name>
</gene>
<sequence>MKVQLTGFWEDNVSMFNLFKKYNFGNPKWKNIELTIGEDYDVLVIFTRPHDDFKDYDANKAITLLTEPPTSHRSHATSKIMDMYLPLPFWQNFSDKDWALLRKKEIEKTELLSSVTSELNYLEGHKARRQLVSILDKKIDDGLDLWGKQYEGTFLKQLKSYRGELTNKYDALWSYMYHFACENSFEKNYFTEKITDPIIAECLCFYDGCLNLEEFIDERAFVKINVFDPFDTIDNIINAIENNEWNRKIKYIRKQKNRLMNELNPINIIWLAVNGKDVMKACKL</sequence>
<dbReference type="EMBL" id="SJSO01000005">
    <property type="protein sequence ID" value="TCD27799.1"/>
    <property type="molecule type" value="Genomic_DNA"/>
</dbReference>
<evidence type="ECO:0000313" key="3">
    <source>
        <dbReference type="Proteomes" id="UP000293925"/>
    </source>
</evidence>
<dbReference type="InterPro" id="IPR038577">
    <property type="entry name" value="GT10-like_C_sf"/>
</dbReference>
<dbReference type="Pfam" id="PF00852">
    <property type="entry name" value="Glyco_transf_10"/>
    <property type="match status" value="1"/>
</dbReference>
<dbReference type="RefSeq" id="WP_131528843.1">
    <property type="nucleotide sequence ID" value="NZ_SJSO01000005.1"/>
</dbReference>
<reference evidence="2 3" key="1">
    <citation type="submission" date="2019-02" db="EMBL/GenBank/DDBJ databases">
        <title>Pedobacter sp. RP-3-21 sp. nov., isolated from Arctic soil.</title>
        <authorList>
            <person name="Dahal R.H."/>
        </authorList>
    </citation>
    <scope>NUCLEOTIDE SEQUENCE [LARGE SCALE GENOMIC DNA]</scope>
    <source>
        <strain evidence="2 3">RP-3-21</strain>
    </source>
</reference>
<dbReference type="Proteomes" id="UP000293925">
    <property type="component" value="Unassembled WGS sequence"/>
</dbReference>